<comment type="caution">
    <text evidence="2">The sequence shown here is derived from an EMBL/GenBank/DDBJ whole genome shotgun (WGS) entry which is preliminary data.</text>
</comment>
<evidence type="ECO:0000313" key="2">
    <source>
        <dbReference type="EMBL" id="GAA0928967.1"/>
    </source>
</evidence>
<dbReference type="Proteomes" id="UP001500542">
    <property type="component" value="Unassembled WGS sequence"/>
</dbReference>
<evidence type="ECO:0000313" key="3">
    <source>
        <dbReference type="Proteomes" id="UP001500542"/>
    </source>
</evidence>
<evidence type="ECO:0000256" key="1">
    <source>
        <dbReference type="SAM" id="MobiDB-lite"/>
    </source>
</evidence>
<accession>A0ABN1PJ01</accession>
<keyword evidence="3" id="KW-1185">Reference proteome</keyword>
<sequence>MDAPGELTQFVERGGELASGVGELGPYFRVLGRYRCLARAELKGKRHESLLGPVVQIAFDPAPGPVGGRDDPDPRAGQLPPSLLDRGGHGVEAALEYADLTHATAGHSCAQVAGG</sequence>
<reference evidence="2 3" key="1">
    <citation type="journal article" date="2019" name="Int. J. Syst. Evol. Microbiol.">
        <title>The Global Catalogue of Microorganisms (GCM) 10K type strain sequencing project: providing services to taxonomists for standard genome sequencing and annotation.</title>
        <authorList>
            <consortium name="The Broad Institute Genomics Platform"/>
            <consortium name="The Broad Institute Genome Sequencing Center for Infectious Disease"/>
            <person name="Wu L."/>
            <person name="Ma J."/>
        </authorList>
    </citation>
    <scope>NUCLEOTIDE SEQUENCE [LARGE SCALE GENOMIC DNA]</scope>
    <source>
        <strain evidence="2 3">JCM 10977</strain>
    </source>
</reference>
<organism evidence="2 3">
    <name type="scientific">Kribbella koreensis</name>
    <dbReference type="NCBI Taxonomy" id="57909"/>
    <lineage>
        <taxon>Bacteria</taxon>
        <taxon>Bacillati</taxon>
        <taxon>Actinomycetota</taxon>
        <taxon>Actinomycetes</taxon>
        <taxon>Propionibacteriales</taxon>
        <taxon>Kribbellaceae</taxon>
        <taxon>Kribbella</taxon>
    </lineage>
</organism>
<dbReference type="EMBL" id="BAAAHK010000003">
    <property type="protein sequence ID" value="GAA0928967.1"/>
    <property type="molecule type" value="Genomic_DNA"/>
</dbReference>
<gene>
    <name evidence="2" type="ORF">GCM10009554_10980</name>
</gene>
<proteinExistence type="predicted"/>
<name>A0ABN1PJ01_9ACTN</name>
<protein>
    <submittedName>
        <fullName evidence="2">Uncharacterized protein</fullName>
    </submittedName>
</protein>
<feature type="region of interest" description="Disordered" evidence="1">
    <location>
        <begin position="61"/>
        <end position="85"/>
    </location>
</feature>